<dbReference type="SUPFAM" id="SSF55729">
    <property type="entry name" value="Acyl-CoA N-acyltransferases (Nat)"/>
    <property type="match status" value="1"/>
</dbReference>
<reference evidence="3 5" key="2">
    <citation type="submission" date="2019-06" db="EMBL/GenBank/DDBJ databases">
        <title>Complete genome of Shewanella marisflavi ECSMB14101, a mussel settlement-inducing bacterium isolated from East China Sea.</title>
        <authorList>
            <person name="Yang J."/>
            <person name="Liang X."/>
            <person name="Chang R."/>
            <person name="Peng L."/>
        </authorList>
    </citation>
    <scope>NUCLEOTIDE SEQUENCE [LARGE SCALE GENOMIC DNA]</scope>
    <source>
        <strain evidence="3 5">ECSMB14101</strain>
    </source>
</reference>
<dbReference type="PANTHER" id="PTHR43792:SF1">
    <property type="entry name" value="N-ACETYLTRANSFERASE DOMAIN-CONTAINING PROTEIN"/>
    <property type="match status" value="1"/>
</dbReference>
<dbReference type="GO" id="GO:0016747">
    <property type="term" value="F:acyltransferase activity, transferring groups other than amino-acyl groups"/>
    <property type="evidence" value="ECO:0007669"/>
    <property type="project" value="InterPro"/>
</dbReference>
<dbReference type="RefSeq" id="WP_033537698.1">
    <property type="nucleotide sequence ID" value="NZ_CP022272.1"/>
</dbReference>
<gene>
    <name evidence="2" type="ORF">CFF01_06960</name>
    <name evidence="3" type="ORF">FGA12_06730</name>
</gene>
<keyword evidence="5" id="KW-1185">Reference proteome</keyword>
<evidence type="ECO:0000313" key="3">
    <source>
        <dbReference type="EMBL" id="QDF74874.1"/>
    </source>
</evidence>
<dbReference type="InterPro" id="IPR051531">
    <property type="entry name" value="N-acetyltransferase"/>
</dbReference>
<dbReference type="AlphaFoldDB" id="A0AAC9U0N3"/>
<reference evidence="2 4" key="1">
    <citation type="submission" date="2017-06" db="EMBL/GenBank/DDBJ databases">
        <title>Complete genome sequence of Shewanella marisflavi EP1 associated with anaerobic 2,4-dinitrotoluene reduction and salt tolerance.</title>
        <authorList>
            <person name="Huang J."/>
        </authorList>
    </citation>
    <scope>NUCLEOTIDE SEQUENCE [LARGE SCALE GENOMIC DNA]</scope>
    <source>
        <strain evidence="2 4">EP1</strain>
    </source>
</reference>
<dbReference type="EMBL" id="CP022272">
    <property type="protein sequence ID" value="ASJ96346.1"/>
    <property type="molecule type" value="Genomic_DNA"/>
</dbReference>
<evidence type="ECO:0000313" key="5">
    <source>
        <dbReference type="Proteomes" id="UP000318758"/>
    </source>
</evidence>
<protein>
    <submittedName>
        <fullName evidence="2 3">N-acetyltransferase</fullName>
    </submittedName>
</protein>
<sequence>MLELYTDNLRIRSLTPDDWQDFLSVHQDEQQNRHVRAPQSEPVIRDKFAERLMPWRYESGAWLTLVIEEIATGEFIGFTGFYTVDVSLGQVEVGYMLSRNGQGRGYATESLKAVIDWACLQYEVHKFIALCSNDNLASVRVLEKCGFVHEGTLRHNFRLNHVWVDDCYFGLLASERGDSPH</sequence>
<evidence type="ECO:0000313" key="4">
    <source>
        <dbReference type="Proteomes" id="UP000198233"/>
    </source>
</evidence>
<dbReference type="EMBL" id="CP041153">
    <property type="protein sequence ID" value="QDF74874.1"/>
    <property type="molecule type" value="Genomic_DNA"/>
</dbReference>
<dbReference type="Pfam" id="PF13302">
    <property type="entry name" value="Acetyltransf_3"/>
    <property type="match status" value="1"/>
</dbReference>
<feature type="domain" description="N-acetyltransferase" evidence="1">
    <location>
        <begin position="9"/>
        <end position="174"/>
    </location>
</feature>
<dbReference type="Proteomes" id="UP000198233">
    <property type="component" value="Chromosome"/>
</dbReference>
<organism evidence="2 4">
    <name type="scientific">Shewanella marisflavi</name>
    <dbReference type="NCBI Taxonomy" id="260364"/>
    <lineage>
        <taxon>Bacteria</taxon>
        <taxon>Pseudomonadati</taxon>
        <taxon>Pseudomonadota</taxon>
        <taxon>Gammaproteobacteria</taxon>
        <taxon>Alteromonadales</taxon>
        <taxon>Shewanellaceae</taxon>
        <taxon>Shewanella</taxon>
    </lineage>
</organism>
<dbReference type="KEGG" id="smav:CFF01_06960"/>
<dbReference type="Gene3D" id="3.40.630.30">
    <property type="match status" value="1"/>
</dbReference>
<dbReference type="PANTHER" id="PTHR43792">
    <property type="entry name" value="GNAT FAMILY, PUTATIVE (AFU_ORTHOLOGUE AFUA_3G00765)-RELATED-RELATED"/>
    <property type="match status" value="1"/>
</dbReference>
<evidence type="ECO:0000313" key="2">
    <source>
        <dbReference type="EMBL" id="ASJ96346.1"/>
    </source>
</evidence>
<evidence type="ECO:0000259" key="1">
    <source>
        <dbReference type="PROSITE" id="PS51186"/>
    </source>
</evidence>
<dbReference type="PROSITE" id="PS51186">
    <property type="entry name" value="GNAT"/>
    <property type="match status" value="1"/>
</dbReference>
<proteinExistence type="predicted"/>
<dbReference type="InterPro" id="IPR016181">
    <property type="entry name" value="Acyl_CoA_acyltransferase"/>
</dbReference>
<dbReference type="InterPro" id="IPR000182">
    <property type="entry name" value="GNAT_dom"/>
</dbReference>
<name>A0AAC9U0N3_9GAMM</name>
<accession>A0AAC9U0N3</accession>
<dbReference type="Proteomes" id="UP000318758">
    <property type="component" value="Chromosome"/>
</dbReference>